<gene>
    <name evidence="1" type="ORF">G3T16_18945</name>
</gene>
<protein>
    <submittedName>
        <fullName evidence="1">Uncharacterized protein</fullName>
    </submittedName>
</protein>
<organism evidence="1 2">
    <name type="scientific">Kineobactrum salinum</name>
    <dbReference type="NCBI Taxonomy" id="2708301"/>
    <lineage>
        <taxon>Bacteria</taxon>
        <taxon>Pseudomonadati</taxon>
        <taxon>Pseudomonadota</taxon>
        <taxon>Gammaproteobacteria</taxon>
        <taxon>Cellvibrionales</taxon>
        <taxon>Halieaceae</taxon>
        <taxon>Kineobactrum</taxon>
    </lineage>
</organism>
<sequence length="203" mass="22045">MISNGMFTASNDLMERITAGTNQIGTDGRPPVRYDANDPEATLASVSRRQRENYEEDYIPVEDRALASLRDMSIINDAKERVGKDNSVGIGKARSSREAARYGFRQTKAEKETQNVGMALNKAAGSADNVNNARLNQFDRNVGFRNEMINIGRGVMSAGNEGMAEAANLKSNRDNANRQAAAGAKAQNTQMLASMAMMAAVMM</sequence>
<reference evidence="1 2" key="1">
    <citation type="submission" date="2020-02" db="EMBL/GenBank/DDBJ databases">
        <title>Genome sequencing for Kineobactrum sp. M2.</title>
        <authorList>
            <person name="Park S.-J."/>
        </authorList>
    </citation>
    <scope>NUCLEOTIDE SEQUENCE [LARGE SCALE GENOMIC DNA]</scope>
    <source>
        <strain evidence="1 2">M2</strain>
    </source>
</reference>
<keyword evidence="2" id="KW-1185">Reference proteome</keyword>
<dbReference type="RefSeq" id="WP_163496598.1">
    <property type="nucleotide sequence ID" value="NZ_CP048711.1"/>
</dbReference>
<accession>A0A6C0U4Y4</accession>
<dbReference type="Proteomes" id="UP000477680">
    <property type="component" value="Chromosome"/>
</dbReference>
<evidence type="ECO:0000313" key="1">
    <source>
        <dbReference type="EMBL" id="QIB67171.1"/>
    </source>
</evidence>
<dbReference type="KEGG" id="kim:G3T16_18945"/>
<proteinExistence type="predicted"/>
<dbReference type="AlphaFoldDB" id="A0A6C0U4Y4"/>
<evidence type="ECO:0000313" key="2">
    <source>
        <dbReference type="Proteomes" id="UP000477680"/>
    </source>
</evidence>
<dbReference type="EMBL" id="CP048711">
    <property type="protein sequence ID" value="QIB67171.1"/>
    <property type="molecule type" value="Genomic_DNA"/>
</dbReference>
<name>A0A6C0U4Y4_9GAMM</name>